<dbReference type="GO" id="GO:0004842">
    <property type="term" value="F:ubiquitin-protein transferase activity"/>
    <property type="evidence" value="ECO:0007669"/>
    <property type="project" value="InterPro"/>
</dbReference>
<evidence type="ECO:0000256" key="7">
    <source>
        <dbReference type="ARBA" id="ARBA00022771"/>
    </source>
</evidence>
<evidence type="ECO:0000256" key="6">
    <source>
        <dbReference type="ARBA" id="ARBA00022723"/>
    </source>
</evidence>
<dbReference type="SUPFAM" id="SSF57850">
    <property type="entry name" value="RING/U-box"/>
    <property type="match status" value="1"/>
</dbReference>
<dbReference type="GO" id="GO:0008270">
    <property type="term" value="F:zinc ion binding"/>
    <property type="evidence" value="ECO:0007669"/>
    <property type="project" value="UniProtKB-KW"/>
</dbReference>
<sequence>MAKHEEGRAEVGISEKKPTDSNNFKMSGGAKIPFNIIDTALSSLKNSQSFINSGMDIATKTALDLVESFNDEEDINSMEKVMLEFAAMDRSLNNYIRAFEETVNQVKREKPEIIPDLENLVQEKLTTIENKNSDSDLKSNEKYVYFMDQLKEMKKQFRQISDNDDETIEQIDEDIAVTRSQMNFICPITQMEMRRPVRNKVCGHTYEEEAIVEIIQSRKQRKKKVRCPKMGCSHDDVKRSDLVPDEALKRVIDSQNK</sequence>
<evidence type="ECO:0000256" key="9">
    <source>
        <dbReference type="ARBA" id="ARBA00022833"/>
    </source>
</evidence>
<evidence type="ECO:0000256" key="4">
    <source>
        <dbReference type="ARBA" id="ARBA00020923"/>
    </source>
</evidence>
<evidence type="ECO:0000256" key="3">
    <source>
        <dbReference type="ARBA" id="ARBA00008212"/>
    </source>
</evidence>
<evidence type="ECO:0000256" key="12">
    <source>
        <dbReference type="ARBA" id="ARBA00032533"/>
    </source>
</evidence>
<dbReference type="GO" id="GO:0000724">
    <property type="term" value="P:double-strand break repair via homologous recombination"/>
    <property type="evidence" value="ECO:0007669"/>
    <property type="project" value="InterPro"/>
</dbReference>
<keyword evidence="10" id="KW-0539">Nucleus</keyword>
<feature type="domain" description="SP-RING-type" evidence="15">
    <location>
        <begin position="171"/>
        <end position="257"/>
    </location>
</feature>
<evidence type="ECO:0000313" key="16">
    <source>
        <dbReference type="Proteomes" id="UP000504624"/>
    </source>
</evidence>
<dbReference type="GO" id="GO:0005634">
    <property type="term" value="C:nucleus"/>
    <property type="evidence" value="ECO:0007669"/>
    <property type="project" value="UniProtKB-SubCell"/>
</dbReference>
<dbReference type="GO" id="GO:0016874">
    <property type="term" value="F:ligase activity"/>
    <property type="evidence" value="ECO:0007669"/>
    <property type="project" value="UniProtKB-KW"/>
</dbReference>
<evidence type="ECO:0000259" key="15">
    <source>
        <dbReference type="PROSITE" id="PS51044"/>
    </source>
</evidence>
<gene>
    <name evidence="17" type="primary">NSMCE2</name>
</gene>
<evidence type="ECO:0000256" key="5">
    <source>
        <dbReference type="ARBA" id="ARBA00022679"/>
    </source>
</evidence>
<dbReference type="Gene3D" id="3.30.40.10">
    <property type="entry name" value="Zinc/RING finger domain, C3HC4 (zinc finger)"/>
    <property type="match status" value="1"/>
</dbReference>
<keyword evidence="7 13" id="KW-0863">Zinc-finger</keyword>
<dbReference type="RefSeq" id="XP_017680743.1">
    <property type="nucleotide sequence ID" value="XM_017825254.1"/>
</dbReference>
<dbReference type="CDD" id="cd16651">
    <property type="entry name" value="SPL-RING_NSE2"/>
    <property type="match status" value="1"/>
</dbReference>
<keyword evidence="17" id="KW-0436">Ligase</keyword>
<keyword evidence="8" id="KW-0833">Ubl conjugation pathway</keyword>
<proteinExistence type="inferred from homology"/>
<dbReference type="PROSITE" id="PS51044">
    <property type="entry name" value="ZF_SP_RING"/>
    <property type="match status" value="1"/>
</dbReference>
<reference evidence="17" key="1">
    <citation type="submission" date="2025-08" db="UniProtKB">
        <authorList>
            <consortium name="RefSeq"/>
        </authorList>
    </citation>
    <scope>IDENTIFICATION</scope>
</reference>
<evidence type="ECO:0000256" key="11">
    <source>
        <dbReference type="ARBA" id="ARBA00031731"/>
    </source>
</evidence>
<feature type="region of interest" description="Disordered" evidence="14">
    <location>
        <begin position="1"/>
        <end position="25"/>
    </location>
</feature>
<evidence type="ECO:0000256" key="13">
    <source>
        <dbReference type="PROSITE-ProRule" id="PRU00452"/>
    </source>
</evidence>
<comment type="pathway">
    <text evidence="2">Protein modification; protein sumoylation.</text>
</comment>
<name>A0A6J0I201_9PASS</name>
<dbReference type="PANTHER" id="PTHR21330:SF1">
    <property type="entry name" value="E3 SUMO-PROTEIN LIGASE NSE2"/>
    <property type="match status" value="1"/>
</dbReference>
<accession>A0A6J0I201</accession>
<dbReference type="GO" id="GO:0030915">
    <property type="term" value="C:Smc5-Smc6 complex"/>
    <property type="evidence" value="ECO:0007669"/>
    <property type="project" value="InterPro"/>
</dbReference>
<keyword evidence="9" id="KW-0862">Zinc</keyword>
<dbReference type="PANTHER" id="PTHR21330">
    <property type="entry name" value="E3 SUMO-PROTEIN LIGASE NSE2"/>
    <property type="match status" value="1"/>
</dbReference>
<organism evidence="16 17">
    <name type="scientific">Lepidothrix coronata</name>
    <name type="common">blue-crowned manakin</name>
    <dbReference type="NCBI Taxonomy" id="321398"/>
    <lineage>
        <taxon>Eukaryota</taxon>
        <taxon>Metazoa</taxon>
        <taxon>Chordata</taxon>
        <taxon>Craniata</taxon>
        <taxon>Vertebrata</taxon>
        <taxon>Euteleostomi</taxon>
        <taxon>Archelosauria</taxon>
        <taxon>Archosauria</taxon>
        <taxon>Dinosauria</taxon>
        <taxon>Saurischia</taxon>
        <taxon>Theropoda</taxon>
        <taxon>Coelurosauria</taxon>
        <taxon>Aves</taxon>
        <taxon>Neognathae</taxon>
        <taxon>Neoaves</taxon>
        <taxon>Telluraves</taxon>
        <taxon>Australaves</taxon>
        <taxon>Passeriformes</taxon>
        <taxon>Pipridae</taxon>
        <taxon>Lepidothrix</taxon>
    </lineage>
</organism>
<keyword evidence="16" id="KW-1185">Reference proteome</keyword>
<dbReference type="Pfam" id="PF11789">
    <property type="entry name" value="zf-Nse"/>
    <property type="match status" value="1"/>
</dbReference>
<evidence type="ECO:0000256" key="10">
    <source>
        <dbReference type="ARBA" id="ARBA00023242"/>
    </source>
</evidence>
<dbReference type="UniPathway" id="UPA00886"/>
<dbReference type="InterPro" id="IPR004181">
    <property type="entry name" value="Znf_MIZ"/>
</dbReference>
<dbReference type="InterPro" id="IPR003613">
    <property type="entry name" value="Ubox_domain"/>
</dbReference>
<dbReference type="InterPro" id="IPR013083">
    <property type="entry name" value="Znf_RING/FYVE/PHD"/>
</dbReference>
<protein>
    <recommendedName>
        <fullName evidence="4">E3 SUMO-protein ligase NSE2</fullName>
    </recommendedName>
    <alternativeName>
        <fullName evidence="11">E3 SUMO-protein transferase NSE2</fullName>
    </alternativeName>
    <alternativeName>
        <fullName evidence="12">Non-structural maintenance of chromosomes element 2 homolog</fullName>
    </alternativeName>
</protein>
<keyword evidence="5" id="KW-0808">Transferase</keyword>
<comment type="similarity">
    <text evidence="3">Belongs to the NSE2 family.</text>
</comment>
<evidence type="ECO:0000256" key="2">
    <source>
        <dbReference type="ARBA" id="ARBA00004718"/>
    </source>
</evidence>
<evidence type="ECO:0000313" key="17">
    <source>
        <dbReference type="RefSeq" id="XP_017680743.1"/>
    </source>
</evidence>
<evidence type="ECO:0000256" key="1">
    <source>
        <dbReference type="ARBA" id="ARBA00004123"/>
    </source>
</evidence>
<dbReference type="CTD" id="286053"/>
<comment type="subcellular location">
    <subcellularLocation>
        <location evidence="1">Nucleus</location>
    </subcellularLocation>
</comment>
<dbReference type="InterPro" id="IPR026846">
    <property type="entry name" value="Nse2(Mms21)"/>
</dbReference>
<dbReference type="Proteomes" id="UP000504624">
    <property type="component" value="Unplaced"/>
</dbReference>
<feature type="compositionally biased region" description="Basic and acidic residues" evidence="14">
    <location>
        <begin position="1"/>
        <end position="19"/>
    </location>
</feature>
<dbReference type="GO" id="GO:0016567">
    <property type="term" value="P:protein ubiquitination"/>
    <property type="evidence" value="ECO:0007669"/>
    <property type="project" value="InterPro"/>
</dbReference>
<keyword evidence="6" id="KW-0479">Metal-binding</keyword>
<dbReference type="GO" id="GO:0016925">
    <property type="term" value="P:protein sumoylation"/>
    <property type="evidence" value="ECO:0007669"/>
    <property type="project" value="UniProtKB-UniPathway"/>
</dbReference>
<dbReference type="GeneID" id="108502363"/>
<evidence type="ECO:0000256" key="14">
    <source>
        <dbReference type="SAM" id="MobiDB-lite"/>
    </source>
</evidence>
<dbReference type="OrthoDB" id="26899at2759"/>
<dbReference type="GO" id="GO:0061665">
    <property type="term" value="F:SUMO ligase activity"/>
    <property type="evidence" value="ECO:0007669"/>
    <property type="project" value="TreeGrafter"/>
</dbReference>
<evidence type="ECO:0000256" key="8">
    <source>
        <dbReference type="ARBA" id="ARBA00022786"/>
    </source>
</evidence>
<dbReference type="SMART" id="SM00504">
    <property type="entry name" value="Ubox"/>
    <property type="match status" value="1"/>
</dbReference>
<dbReference type="AlphaFoldDB" id="A0A6J0I201"/>